<dbReference type="Proteomes" id="UP001233999">
    <property type="component" value="Unassembled WGS sequence"/>
</dbReference>
<evidence type="ECO:0000313" key="3">
    <source>
        <dbReference type="Proteomes" id="UP001233999"/>
    </source>
</evidence>
<reference evidence="2" key="2">
    <citation type="submission" date="2023-05" db="EMBL/GenBank/DDBJ databases">
        <authorList>
            <person name="Fouks B."/>
        </authorList>
    </citation>
    <scope>NUCLEOTIDE SEQUENCE</scope>
    <source>
        <strain evidence="2">Stay&amp;Tobe</strain>
        <tissue evidence="2">Testes</tissue>
    </source>
</reference>
<gene>
    <name evidence="2" type="ORF">L9F63_019067</name>
</gene>
<evidence type="ECO:0000256" key="1">
    <source>
        <dbReference type="SAM" id="Phobius"/>
    </source>
</evidence>
<reference evidence="2" key="1">
    <citation type="journal article" date="2023" name="IScience">
        <title>Live-bearing cockroach genome reveals convergent evolutionary mechanisms linked to viviparity in insects and beyond.</title>
        <authorList>
            <person name="Fouks B."/>
            <person name="Harrison M.C."/>
            <person name="Mikhailova A.A."/>
            <person name="Marchal E."/>
            <person name="English S."/>
            <person name="Carruthers M."/>
            <person name="Jennings E.C."/>
            <person name="Chiamaka E.L."/>
            <person name="Frigard R.A."/>
            <person name="Pippel M."/>
            <person name="Attardo G.M."/>
            <person name="Benoit J.B."/>
            <person name="Bornberg-Bauer E."/>
            <person name="Tobe S.S."/>
        </authorList>
    </citation>
    <scope>NUCLEOTIDE SEQUENCE</scope>
    <source>
        <strain evidence="2">Stay&amp;Tobe</strain>
    </source>
</reference>
<accession>A0AAD8EEJ7</accession>
<organism evidence="2 3">
    <name type="scientific">Diploptera punctata</name>
    <name type="common">Pacific beetle cockroach</name>
    <dbReference type="NCBI Taxonomy" id="6984"/>
    <lineage>
        <taxon>Eukaryota</taxon>
        <taxon>Metazoa</taxon>
        <taxon>Ecdysozoa</taxon>
        <taxon>Arthropoda</taxon>
        <taxon>Hexapoda</taxon>
        <taxon>Insecta</taxon>
        <taxon>Pterygota</taxon>
        <taxon>Neoptera</taxon>
        <taxon>Polyneoptera</taxon>
        <taxon>Dictyoptera</taxon>
        <taxon>Blattodea</taxon>
        <taxon>Blaberoidea</taxon>
        <taxon>Blaberidae</taxon>
        <taxon>Diplopterinae</taxon>
        <taxon>Diploptera</taxon>
    </lineage>
</organism>
<protein>
    <submittedName>
        <fullName evidence="2">Uncharacterized protein</fullName>
    </submittedName>
</protein>
<dbReference type="EMBL" id="JASPKZ010006440">
    <property type="protein sequence ID" value="KAJ9587413.1"/>
    <property type="molecule type" value="Genomic_DNA"/>
</dbReference>
<sequence>MPTTTIKVINYNYCLLARSRSRSIRFFIIRKHVYSVLMLAVCYLPINQFQLVSAERDFILVYWNSTTELVFSYKLHDPNIFTTCTNTKTGSELTLSSSCRQETFRYWTGNLKTAV</sequence>
<keyword evidence="3" id="KW-1185">Reference proteome</keyword>
<dbReference type="AlphaFoldDB" id="A0AAD8EEJ7"/>
<comment type="caution">
    <text evidence="2">The sequence shown here is derived from an EMBL/GenBank/DDBJ whole genome shotgun (WGS) entry which is preliminary data.</text>
</comment>
<feature type="transmembrane region" description="Helical" evidence="1">
    <location>
        <begin position="28"/>
        <end position="46"/>
    </location>
</feature>
<keyword evidence="1" id="KW-1133">Transmembrane helix</keyword>
<proteinExistence type="predicted"/>
<feature type="non-terminal residue" evidence="2">
    <location>
        <position position="115"/>
    </location>
</feature>
<keyword evidence="1" id="KW-0812">Transmembrane</keyword>
<name>A0AAD8EEJ7_DIPPU</name>
<evidence type="ECO:0000313" key="2">
    <source>
        <dbReference type="EMBL" id="KAJ9587413.1"/>
    </source>
</evidence>
<keyword evidence="1" id="KW-0472">Membrane</keyword>